<proteinExistence type="predicted"/>
<evidence type="ECO:0000313" key="1">
    <source>
        <dbReference type="EMBL" id="HIR56301.1"/>
    </source>
</evidence>
<protein>
    <submittedName>
        <fullName evidence="1">Uncharacterized protein</fullName>
    </submittedName>
</protein>
<comment type="caution">
    <text evidence="1">The sequence shown here is derived from an EMBL/GenBank/DDBJ whole genome shotgun (WGS) entry which is preliminary data.</text>
</comment>
<reference evidence="1" key="1">
    <citation type="submission" date="2020-10" db="EMBL/GenBank/DDBJ databases">
        <authorList>
            <person name="Gilroy R."/>
        </authorList>
    </citation>
    <scope>NUCLEOTIDE SEQUENCE</scope>
    <source>
        <strain evidence="1">ChiSjej1B19-7085</strain>
    </source>
</reference>
<dbReference type="EMBL" id="DVHF01000017">
    <property type="protein sequence ID" value="HIR56301.1"/>
    <property type="molecule type" value="Genomic_DNA"/>
</dbReference>
<organism evidence="1 2">
    <name type="scientific">Candidatus Gallacutalibacter pullicola</name>
    <dbReference type="NCBI Taxonomy" id="2840830"/>
    <lineage>
        <taxon>Bacteria</taxon>
        <taxon>Bacillati</taxon>
        <taxon>Bacillota</taxon>
        <taxon>Clostridia</taxon>
        <taxon>Eubacteriales</taxon>
        <taxon>Candidatus Gallacutalibacter</taxon>
    </lineage>
</organism>
<name>A0A9D1J072_9FIRM</name>
<sequence>MLVTRGEMMVLRLAGRCQDLPAQVPDFLDRRIFRTLIHIGWLRYAASETSIRLTEEGRKVLSSQGFDYPQDKQSLGNGIALQRRVQSAAVLLMAQCAGADVFLEEVPQHDAGMGYLPAQVLRGGRQSNLLGSCGMTGFLYTSQTVFVPYVLRGGLYPSAEQRVFTTRYLTGGRNPAVIYTGRGGYEELLSDLFRITVPEGPKHTASDYQESMRYFNCPVFLIPVSEAGVRQLRILCVPSYREKAAKSILRGEYRPAGNVWCDALYNPAGEPLVIGFDFDLKRVGAAIRSSPEKRVHIAVLEGQEKALLRYLRGRRAVLHPYPVGDIERMLGLSPVLNPGWKEPYRNAEGRYLDFAFI</sequence>
<evidence type="ECO:0000313" key="2">
    <source>
        <dbReference type="Proteomes" id="UP000886785"/>
    </source>
</evidence>
<gene>
    <name evidence="1" type="ORF">IAA54_01405</name>
</gene>
<accession>A0A9D1J072</accession>
<dbReference type="Proteomes" id="UP000886785">
    <property type="component" value="Unassembled WGS sequence"/>
</dbReference>
<reference evidence="1" key="2">
    <citation type="journal article" date="2021" name="PeerJ">
        <title>Extensive microbial diversity within the chicken gut microbiome revealed by metagenomics and culture.</title>
        <authorList>
            <person name="Gilroy R."/>
            <person name="Ravi A."/>
            <person name="Getino M."/>
            <person name="Pursley I."/>
            <person name="Horton D.L."/>
            <person name="Alikhan N.F."/>
            <person name="Baker D."/>
            <person name="Gharbi K."/>
            <person name="Hall N."/>
            <person name="Watson M."/>
            <person name="Adriaenssens E.M."/>
            <person name="Foster-Nyarko E."/>
            <person name="Jarju S."/>
            <person name="Secka A."/>
            <person name="Antonio M."/>
            <person name="Oren A."/>
            <person name="Chaudhuri R.R."/>
            <person name="La Ragione R."/>
            <person name="Hildebrand F."/>
            <person name="Pallen M.J."/>
        </authorList>
    </citation>
    <scope>NUCLEOTIDE SEQUENCE</scope>
    <source>
        <strain evidence="1">ChiSjej1B19-7085</strain>
    </source>
</reference>
<dbReference type="AlphaFoldDB" id="A0A9D1J072"/>